<evidence type="ECO:0000313" key="1">
    <source>
        <dbReference type="EMBL" id="PJK31185.1"/>
    </source>
</evidence>
<dbReference type="EMBL" id="PHIG01000007">
    <property type="protein sequence ID" value="PJK31185.1"/>
    <property type="molecule type" value="Genomic_DNA"/>
</dbReference>
<accession>A0A2M9G640</accession>
<sequence>MTASADNAMLGDEELVAFLDGELPLEERRRVNRALAESADARQRLERLRTGDRPFREAFDLLERQAPMDRLRPMLAEAERRAGASASPAAGGRAPMAAAAAILLALVGGFAGGILLQPEPGEVARTAPVEAPAERGWRQAVADYQSLFTTESLTPYQGGDSGIELASATVGLELKRLAQNTDELNFRRVQVLRFNGKPLIQFAFLSADGIPVSFCVIPSGNEPAPESFETRNDMGVVHWVEDGFGYMVIGGMPQERLFDVAHQLKMRLPA</sequence>
<keyword evidence="2" id="KW-1185">Reference proteome</keyword>
<dbReference type="Proteomes" id="UP000229498">
    <property type="component" value="Unassembled WGS sequence"/>
</dbReference>
<evidence type="ECO:0008006" key="3">
    <source>
        <dbReference type="Google" id="ProtNLM"/>
    </source>
</evidence>
<organism evidence="1 2">
    <name type="scientific">Minwuia thermotolerans</name>
    <dbReference type="NCBI Taxonomy" id="2056226"/>
    <lineage>
        <taxon>Bacteria</taxon>
        <taxon>Pseudomonadati</taxon>
        <taxon>Pseudomonadota</taxon>
        <taxon>Alphaproteobacteria</taxon>
        <taxon>Minwuiales</taxon>
        <taxon>Minwuiaceae</taxon>
        <taxon>Minwuia</taxon>
    </lineage>
</organism>
<proteinExistence type="predicted"/>
<reference evidence="1 2" key="1">
    <citation type="submission" date="2017-11" db="EMBL/GenBank/DDBJ databases">
        <title>Draft genome sequence of Rhizobiales bacterium SY3-13.</title>
        <authorList>
            <person name="Sun C."/>
        </authorList>
    </citation>
    <scope>NUCLEOTIDE SEQUENCE [LARGE SCALE GENOMIC DNA]</scope>
    <source>
        <strain evidence="1 2">SY3-13</strain>
    </source>
</reference>
<dbReference type="OrthoDB" id="7006010at2"/>
<gene>
    <name evidence="1" type="ORF">CVT23_02840</name>
</gene>
<dbReference type="AlphaFoldDB" id="A0A2M9G640"/>
<dbReference type="RefSeq" id="WP_109796197.1">
    <property type="nucleotide sequence ID" value="NZ_PHIG01000007.1"/>
</dbReference>
<protein>
    <recommendedName>
        <fullName evidence="3">Zinc-finger domain-containing protein</fullName>
    </recommendedName>
</protein>
<name>A0A2M9G640_9PROT</name>
<evidence type="ECO:0000313" key="2">
    <source>
        <dbReference type="Proteomes" id="UP000229498"/>
    </source>
</evidence>
<comment type="caution">
    <text evidence="1">The sequence shown here is derived from an EMBL/GenBank/DDBJ whole genome shotgun (WGS) entry which is preliminary data.</text>
</comment>